<dbReference type="GO" id="GO:0005615">
    <property type="term" value="C:extracellular space"/>
    <property type="evidence" value="ECO:0007669"/>
    <property type="project" value="TreeGrafter"/>
</dbReference>
<protein>
    <submittedName>
        <fullName evidence="1">Uncharacterized protein</fullName>
    </submittedName>
</protein>
<dbReference type="SUPFAM" id="SSF56496">
    <property type="entry name" value="Fibrinogen C-terminal domain-like"/>
    <property type="match status" value="1"/>
</dbReference>
<comment type="caution">
    <text evidence="1">The sequence shown here is derived from an EMBL/GenBank/DDBJ whole genome shotgun (WGS) entry which is preliminary data.</text>
</comment>
<name>A0A8J1UUA5_OWEFU</name>
<proteinExistence type="predicted"/>
<evidence type="ECO:0000313" key="2">
    <source>
        <dbReference type="Proteomes" id="UP000749559"/>
    </source>
</evidence>
<dbReference type="PANTHER" id="PTHR19143:SF327">
    <property type="entry name" value="FI21813P1-RELATED"/>
    <property type="match status" value="1"/>
</dbReference>
<keyword evidence="2" id="KW-1185">Reference proteome</keyword>
<sequence length="280" mass="32181">MKSLTIIFAWLTAISAHELCTTDDIERLSREMSQLREEIGACKDKGSVDTDVNDCTSQKNGIAKITRQNGRKFDALCKNEWLIVLNRFDGSVNFNKGWDTYKSGLGDVDGEYFIGLENLVGVLKQGKYKLRVELTTWPDDGSKTKYADYGKFDVGDESENYRLTVGEYSGTAGDSIYSMVNRDAHLWTLNGFEFTTYDRDNDNYFGGNCANWKNANGKSSGPMWFNHCSVARFFAPYMKNSRCKDRWNCIVWYFWPDKIGKPDNSWYHFKELRLMIKPTS</sequence>
<gene>
    <name evidence="1" type="ORF">OFUS_LOCUS15517</name>
</gene>
<dbReference type="Gene3D" id="3.90.215.10">
    <property type="entry name" value="Gamma Fibrinogen, chain A, domain 1"/>
    <property type="match status" value="1"/>
</dbReference>
<dbReference type="PROSITE" id="PS51406">
    <property type="entry name" value="FIBRINOGEN_C_2"/>
    <property type="match status" value="1"/>
</dbReference>
<dbReference type="InterPro" id="IPR002181">
    <property type="entry name" value="Fibrinogen_a/b/g_C_dom"/>
</dbReference>
<dbReference type="OrthoDB" id="7735550at2759"/>
<dbReference type="Pfam" id="PF00147">
    <property type="entry name" value="Fibrinogen_C"/>
    <property type="match status" value="1"/>
</dbReference>
<reference evidence="1" key="1">
    <citation type="submission" date="2022-03" db="EMBL/GenBank/DDBJ databases">
        <authorList>
            <person name="Martin C."/>
        </authorList>
    </citation>
    <scope>NUCLEOTIDE SEQUENCE</scope>
</reference>
<dbReference type="PANTHER" id="PTHR19143">
    <property type="entry name" value="FIBRINOGEN/TENASCIN/ANGIOPOEITIN"/>
    <property type="match status" value="1"/>
</dbReference>
<dbReference type="SMART" id="SM00186">
    <property type="entry name" value="FBG"/>
    <property type="match status" value="1"/>
</dbReference>
<dbReference type="Proteomes" id="UP000749559">
    <property type="component" value="Unassembled WGS sequence"/>
</dbReference>
<dbReference type="InterPro" id="IPR050373">
    <property type="entry name" value="Fibrinogen_C-term_domain"/>
</dbReference>
<dbReference type="InterPro" id="IPR036056">
    <property type="entry name" value="Fibrinogen-like_C"/>
</dbReference>
<dbReference type="EMBL" id="CAIIXF020000007">
    <property type="protein sequence ID" value="CAH1790293.1"/>
    <property type="molecule type" value="Genomic_DNA"/>
</dbReference>
<organism evidence="1 2">
    <name type="scientific">Owenia fusiformis</name>
    <name type="common">Polychaete worm</name>
    <dbReference type="NCBI Taxonomy" id="6347"/>
    <lineage>
        <taxon>Eukaryota</taxon>
        <taxon>Metazoa</taxon>
        <taxon>Spiralia</taxon>
        <taxon>Lophotrochozoa</taxon>
        <taxon>Annelida</taxon>
        <taxon>Polychaeta</taxon>
        <taxon>Sedentaria</taxon>
        <taxon>Canalipalpata</taxon>
        <taxon>Sabellida</taxon>
        <taxon>Oweniida</taxon>
        <taxon>Oweniidae</taxon>
        <taxon>Owenia</taxon>
    </lineage>
</organism>
<dbReference type="InterPro" id="IPR014716">
    <property type="entry name" value="Fibrinogen_a/b/g_C_1"/>
</dbReference>
<evidence type="ECO:0000313" key="1">
    <source>
        <dbReference type="EMBL" id="CAH1790293.1"/>
    </source>
</evidence>
<dbReference type="AlphaFoldDB" id="A0A8J1UUA5"/>
<accession>A0A8J1UUA5</accession>